<evidence type="ECO:0000313" key="4">
    <source>
        <dbReference type="Proteomes" id="UP000797356"/>
    </source>
</evidence>
<feature type="compositionally biased region" description="Polar residues" evidence="1">
    <location>
        <begin position="23"/>
        <end position="32"/>
    </location>
</feature>
<dbReference type="AlphaFoldDB" id="A0A8K0MVG0"/>
<feature type="transmembrane region" description="Helical" evidence="2">
    <location>
        <begin position="559"/>
        <end position="580"/>
    </location>
</feature>
<reference evidence="3" key="2">
    <citation type="submission" date="2019-07" db="EMBL/GenBank/DDBJ databases">
        <authorList>
            <person name="Yang Y."/>
            <person name="Bocs S."/>
            <person name="Baudouin L."/>
        </authorList>
    </citation>
    <scope>NUCLEOTIDE SEQUENCE</scope>
    <source>
        <tissue evidence="3">Spear leaf of Hainan Tall coconut</tissue>
    </source>
</reference>
<proteinExistence type="predicted"/>
<accession>A0A8K0MVG0</accession>
<feature type="region of interest" description="Disordered" evidence="1">
    <location>
        <begin position="219"/>
        <end position="257"/>
    </location>
</feature>
<sequence>MEKIFPDHASHARQEFTTVGGIQPSTTITATPASHFIKEESSTSDTIEDGSSNDGEEDNSWINKVTKNVNEVHPKNQRLHSCTIFRVPEHIRGCDVQAYVPLVVPIGCYHHDPSQKSAMREFKWRCVRYLLSRHRSPERSGQLLDDCLLKLKAQDAEVRKCYSEDFPKLKAHDMAELMLLDGCFIIHLLLKQEKKEREEKKMGGEVVLEIIEERKEEGQMKAGNENKVEEQGSGLGGGKGVRRVQSDRKEKRNECERGKHGCERQKLELQMDKEVEEIKGPFVAGLFIDHLVLYDLLKCENQIPFFVIKILFDILKTPDDQGIDLPRCALQLFCDIHPNGPKSFPTLKMPQIHHLLHLFHSSRILPLQQLLQEKAPDTTRCEWIPWATKLRQAIIKFGKKNKKELNTTGYEGIPSATELGRAGVKFKKKKNGTNFLNITFHNGRMEIPPLRVTDHTCALFRNLIAFEQCYEEAKTYVTTYAVFMDCIIDEAKDAQLLHSRGVLVNRLSTDKALAGLFNKLCNQIYHSSDNSYLADLFAEVHSYYSSNFHKWRADFMRRYFSTPWTIISVIAAALLLLLTIEQSVLAGFSYWHPL</sequence>
<gene>
    <name evidence="3" type="ORF">COCNU_01G019500</name>
</gene>
<evidence type="ECO:0000256" key="1">
    <source>
        <dbReference type="SAM" id="MobiDB-lite"/>
    </source>
</evidence>
<reference evidence="3" key="1">
    <citation type="journal article" date="2017" name="Gigascience">
        <title>The genome draft of coconut (Cocos nucifera).</title>
        <authorList>
            <person name="Xiao Y."/>
            <person name="Xu P."/>
            <person name="Fan H."/>
            <person name="Baudouin L."/>
            <person name="Xia W."/>
            <person name="Bocs S."/>
            <person name="Xu J."/>
            <person name="Li Q."/>
            <person name="Guo A."/>
            <person name="Zhou L."/>
            <person name="Li J."/>
            <person name="Wu Y."/>
            <person name="Ma Z."/>
            <person name="Armero A."/>
            <person name="Issali A.E."/>
            <person name="Liu N."/>
            <person name="Peng M."/>
            <person name="Yang Y."/>
        </authorList>
    </citation>
    <scope>NUCLEOTIDE SEQUENCE</scope>
    <source>
        <tissue evidence="3">Spear leaf of Hainan Tall coconut</tissue>
    </source>
</reference>
<comment type="caution">
    <text evidence="3">The sequence shown here is derived from an EMBL/GenBank/DDBJ whole genome shotgun (WGS) entry which is preliminary data.</text>
</comment>
<dbReference type="Proteomes" id="UP000797356">
    <property type="component" value="Chromosome 1"/>
</dbReference>
<keyword evidence="2" id="KW-1133">Transmembrane helix</keyword>
<dbReference type="Pfam" id="PF03140">
    <property type="entry name" value="DUF247"/>
    <property type="match status" value="1"/>
</dbReference>
<feature type="compositionally biased region" description="Basic and acidic residues" evidence="1">
    <location>
        <begin position="219"/>
        <end position="230"/>
    </location>
</feature>
<dbReference type="PANTHER" id="PTHR31170:SF25">
    <property type="entry name" value="BNAA09G04570D PROTEIN"/>
    <property type="match status" value="1"/>
</dbReference>
<keyword evidence="2" id="KW-0812">Transmembrane</keyword>
<feature type="compositionally biased region" description="Basic and acidic residues" evidence="1">
    <location>
        <begin position="244"/>
        <end position="257"/>
    </location>
</feature>
<dbReference type="InterPro" id="IPR004158">
    <property type="entry name" value="DUF247_pln"/>
</dbReference>
<dbReference type="PANTHER" id="PTHR31170">
    <property type="entry name" value="BNAC04G53230D PROTEIN"/>
    <property type="match status" value="1"/>
</dbReference>
<dbReference type="OrthoDB" id="1936937at2759"/>
<organism evidence="3 4">
    <name type="scientific">Cocos nucifera</name>
    <name type="common">Coconut palm</name>
    <dbReference type="NCBI Taxonomy" id="13894"/>
    <lineage>
        <taxon>Eukaryota</taxon>
        <taxon>Viridiplantae</taxon>
        <taxon>Streptophyta</taxon>
        <taxon>Embryophyta</taxon>
        <taxon>Tracheophyta</taxon>
        <taxon>Spermatophyta</taxon>
        <taxon>Magnoliopsida</taxon>
        <taxon>Liliopsida</taxon>
        <taxon>Arecaceae</taxon>
        <taxon>Arecoideae</taxon>
        <taxon>Cocoseae</taxon>
        <taxon>Attaleinae</taxon>
        <taxon>Cocos</taxon>
    </lineage>
</organism>
<keyword evidence="4" id="KW-1185">Reference proteome</keyword>
<evidence type="ECO:0000256" key="2">
    <source>
        <dbReference type="SAM" id="Phobius"/>
    </source>
</evidence>
<protein>
    <submittedName>
        <fullName evidence="3">UPF0481 protein</fullName>
    </submittedName>
</protein>
<feature type="compositionally biased region" description="Polar residues" evidence="1">
    <location>
        <begin position="43"/>
        <end position="53"/>
    </location>
</feature>
<evidence type="ECO:0000313" key="3">
    <source>
        <dbReference type="EMBL" id="KAG1328016.1"/>
    </source>
</evidence>
<keyword evidence="2" id="KW-0472">Membrane</keyword>
<name>A0A8K0MVG0_COCNU</name>
<feature type="region of interest" description="Disordered" evidence="1">
    <location>
        <begin position="20"/>
        <end position="60"/>
    </location>
</feature>
<dbReference type="EMBL" id="CM017872">
    <property type="protein sequence ID" value="KAG1328016.1"/>
    <property type="molecule type" value="Genomic_DNA"/>
</dbReference>